<protein>
    <recommendedName>
        <fullName evidence="4">Kinase</fullName>
        <ecNumber evidence="4">2.7.-.-</ecNumber>
    </recommendedName>
</protein>
<feature type="compositionally biased region" description="Polar residues" evidence="5">
    <location>
        <begin position="377"/>
        <end position="388"/>
    </location>
</feature>
<dbReference type="Proteomes" id="UP000242146">
    <property type="component" value="Unassembled WGS sequence"/>
</dbReference>
<feature type="region of interest" description="Disordered" evidence="5">
    <location>
        <begin position="179"/>
        <end position="252"/>
    </location>
</feature>
<dbReference type="PANTHER" id="PTHR12400">
    <property type="entry name" value="INOSITOL POLYPHOSPHATE KINASE"/>
    <property type="match status" value="1"/>
</dbReference>
<dbReference type="GO" id="GO:0008440">
    <property type="term" value="F:inositol-1,4,5-trisphosphate 3-kinase activity"/>
    <property type="evidence" value="ECO:0007669"/>
    <property type="project" value="TreeGrafter"/>
</dbReference>
<feature type="compositionally biased region" description="Polar residues" evidence="5">
    <location>
        <begin position="309"/>
        <end position="318"/>
    </location>
</feature>
<dbReference type="PANTHER" id="PTHR12400:SF21">
    <property type="entry name" value="KINASE"/>
    <property type="match status" value="1"/>
</dbReference>
<organism evidence="6 7">
    <name type="scientific">Hesseltinella vesiculosa</name>
    <dbReference type="NCBI Taxonomy" id="101127"/>
    <lineage>
        <taxon>Eukaryota</taxon>
        <taxon>Fungi</taxon>
        <taxon>Fungi incertae sedis</taxon>
        <taxon>Mucoromycota</taxon>
        <taxon>Mucoromycotina</taxon>
        <taxon>Mucoromycetes</taxon>
        <taxon>Mucorales</taxon>
        <taxon>Cunninghamellaceae</taxon>
        <taxon>Hesseltinella</taxon>
    </lineage>
</organism>
<keyword evidence="3 4" id="KW-0418">Kinase</keyword>
<comment type="caution">
    <text evidence="6">The sequence shown here is derived from an EMBL/GenBank/DDBJ whole genome shotgun (WGS) entry which is preliminary data.</text>
</comment>
<feature type="compositionally biased region" description="Polar residues" evidence="5">
    <location>
        <begin position="179"/>
        <end position="188"/>
    </location>
</feature>
<dbReference type="OrthoDB" id="2573163at2759"/>
<dbReference type="GO" id="GO:0000824">
    <property type="term" value="F:inositol-1,4,5,6-tetrakisphosphate 3-kinase activity"/>
    <property type="evidence" value="ECO:0007669"/>
    <property type="project" value="TreeGrafter"/>
</dbReference>
<feature type="compositionally biased region" description="Polar residues" evidence="5">
    <location>
        <begin position="336"/>
        <end position="345"/>
    </location>
</feature>
<dbReference type="Pfam" id="PF03770">
    <property type="entry name" value="IPK"/>
    <property type="match status" value="1"/>
</dbReference>
<evidence type="ECO:0000256" key="2">
    <source>
        <dbReference type="ARBA" id="ARBA00022679"/>
    </source>
</evidence>
<feature type="compositionally biased region" description="Polar residues" evidence="5">
    <location>
        <begin position="213"/>
        <end position="238"/>
    </location>
</feature>
<feature type="region of interest" description="Disordered" evidence="5">
    <location>
        <begin position="309"/>
        <end position="345"/>
    </location>
</feature>
<evidence type="ECO:0000256" key="4">
    <source>
        <dbReference type="RuleBase" id="RU363090"/>
    </source>
</evidence>
<dbReference type="EMBL" id="MCGT01000042">
    <property type="protein sequence ID" value="ORX45513.1"/>
    <property type="molecule type" value="Genomic_DNA"/>
</dbReference>
<gene>
    <name evidence="6" type="ORF">DM01DRAFT_1340020</name>
</gene>
<dbReference type="InterPro" id="IPR005522">
    <property type="entry name" value="IPK"/>
</dbReference>
<comment type="similarity">
    <text evidence="1 4">Belongs to the inositol phosphokinase (IPK) family.</text>
</comment>
<name>A0A1X2G5E7_9FUNG</name>
<dbReference type="GO" id="GO:0005737">
    <property type="term" value="C:cytoplasm"/>
    <property type="evidence" value="ECO:0007669"/>
    <property type="project" value="TreeGrafter"/>
</dbReference>
<feature type="region of interest" description="Disordered" evidence="5">
    <location>
        <begin position="1"/>
        <end position="24"/>
    </location>
</feature>
<feature type="compositionally biased region" description="Low complexity" evidence="5">
    <location>
        <begin position="424"/>
        <end position="434"/>
    </location>
</feature>
<dbReference type="STRING" id="101127.A0A1X2G5E7"/>
<feature type="region of interest" description="Disordered" evidence="5">
    <location>
        <begin position="122"/>
        <end position="145"/>
    </location>
</feature>
<evidence type="ECO:0000256" key="1">
    <source>
        <dbReference type="ARBA" id="ARBA00007374"/>
    </source>
</evidence>
<dbReference type="GO" id="GO:0046854">
    <property type="term" value="P:phosphatidylinositol phosphate biosynthetic process"/>
    <property type="evidence" value="ECO:0007669"/>
    <property type="project" value="TreeGrafter"/>
</dbReference>
<dbReference type="InterPro" id="IPR038286">
    <property type="entry name" value="IPK_sf"/>
</dbReference>
<dbReference type="SUPFAM" id="SSF56104">
    <property type="entry name" value="SAICAR synthase-like"/>
    <property type="match status" value="1"/>
</dbReference>
<dbReference type="GO" id="GO:0032958">
    <property type="term" value="P:inositol phosphate biosynthetic process"/>
    <property type="evidence" value="ECO:0007669"/>
    <property type="project" value="InterPro"/>
</dbReference>
<keyword evidence="2 4" id="KW-0808">Transferase</keyword>
<feature type="compositionally biased region" description="Basic and acidic residues" evidence="5">
    <location>
        <begin position="1"/>
        <end position="14"/>
    </location>
</feature>
<proteinExistence type="inferred from homology"/>
<dbReference type="EC" id="2.7.-.-" evidence="4"/>
<feature type="region of interest" description="Disordered" evidence="5">
    <location>
        <begin position="377"/>
        <end position="444"/>
    </location>
</feature>
<dbReference type="AlphaFoldDB" id="A0A1X2G5E7"/>
<keyword evidence="7" id="KW-1185">Reference proteome</keyword>
<evidence type="ECO:0000313" key="6">
    <source>
        <dbReference type="EMBL" id="ORX45513.1"/>
    </source>
</evidence>
<dbReference type="GO" id="GO:0005634">
    <property type="term" value="C:nucleus"/>
    <property type="evidence" value="ECO:0007669"/>
    <property type="project" value="TreeGrafter"/>
</dbReference>
<sequence>MSTLHDCNENRSFEEAQQQPAFDPTSLTSSLPLLPFQNQVGGHCSFFRFSKRAICKPMSHKERQFYEHLDQHHAPLLPFISQYLGVVNVTYRSSNAQPMLPEVILADNPQLLLNWKRGEHRMRKQQPAMSSSSISDDELSARPALSPRSFKEQVLREVFSPEALLERLQQVKDWQQGMRQRQLEQYQGDTPPPPCLHPSRSVMDFRPTEHQQRTAPPSANPTPSQDFHPSQTQSNSSLPRRASGPPAQSFGTLVSSFTPQRLYSPESTQPSEHSHSLLPVEHDFSRHPVDDQPSSSSPHVIVHPRQPSIIGTTTSAPQTPRMRETKLHNPSIRPLQASSTTSPSINAPPVTAFPSIGLPPSPSVAITSPPDTSITAPTQCSPLSSASSHEQESLHSMGDRLAPATHNPTSTLNEDIGKEPPIASHQSSTSSGASWRPRRAPNNPWSEQMYRRDLEKVNVDDVQQFILIEDLTDGIEYPCVLDLKMGTRQHGVYATETKFNSQTSKCTRSTSSTMGVRVSGMQVYNLKQGQFLFEDKYHGRTLKPETFRETLVRYFDNGQGCQTRHLPALIRKLTLIYRIIQSMDSYRFYASSLLIIYDAFPTSKRQIDVRLIDFAKSVSKQEWLDQQDQFTYPPEELPRCSIGSNSIGPDQGYLLGLRSLVSCFSWIYTSHGGNPDDLVKLADDRP</sequence>
<evidence type="ECO:0000313" key="7">
    <source>
        <dbReference type="Proteomes" id="UP000242146"/>
    </source>
</evidence>
<evidence type="ECO:0000256" key="5">
    <source>
        <dbReference type="SAM" id="MobiDB-lite"/>
    </source>
</evidence>
<dbReference type="Gene3D" id="3.30.470.160">
    <property type="entry name" value="Inositol polyphosphate kinase"/>
    <property type="match status" value="1"/>
</dbReference>
<reference evidence="6 7" key="1">
    <citation type="submission" date="2016-07" db="EMBL/GenBank/DDBJ databases">
        <title>Pervasive Adenine N6-methylation of Active Genes in Fungi.</title>
        <authorList>
            <consortium name="DOE Joint Genome Institute"/>
            <person name="Mondo S.J."/>
            <person name="Dannebaum R.O."/>
            <person name="Kuo R.C."/>
            <person name="Labutti K."/>
            <person name="Haridas S."/>
            <person name="Kuo A."/>
            <person name="Salamov A."/>
            <person name="Ahrendt S.R."/>
            <person name="Lipzen A."/>
            <person name="Sullivan W."/>
            <person name="Andreopoulos W.B."/>
            <person name="Clum A."/>
            <person name="Lindquist E."/>
            <person name="Daum C."/>
            <person name="Ramamoorthy G.K."/>
            <person name="Gryganskyi A."/>
            <person name="Culley D."/>
            <person name="Magnuson J.K."/>
            <person name="James T.Y."/>
            <person name="O'Malley M.A."/>
            <person name="Stajich J.E."/>
            <person name="Spatafora J.W."/>
            <person name="Visel A."/>
            <person name="Grigoriev I.V."/>
        </authorList>
    </citation>
    <scope>NUCLEOTIDE SEQUENCE [LARGE SCALE GENOMIC DNA]</scope>
    <source>
        <strain evidence="6 7">NRRL 3301</strain>
    </source>
</reference>
<accession>A0A1X2G5E7</accession>
<evidence type="ECO:0000256" key="3">
    <source>
        <dbReference type="ARBA" id="ARBA00022777"/>
    </source>
</evidence>